<feature type="compositionally biased region" description="Basic and acidic residues" evidence="1">
    <location>
        <begin position="1628"/>
        <end position="1637"/>
    </location>
</feature>
<feature type="region of interest" description="Disordered" evidence="1">
    <location>
        <begin position="1018"/>
        <end position="1040"/>
    </location>
</feature>
<gene>
    <name evidence="3" type="primary">LOC108005501</name>
</gene>
<feature type="region of interest" description="Disordered" evidence="1">
    <location>
        <begin position="308"/>
        <end position="366"/>
    </location>
</feature>
<feature type="region of interest" description="Disordered" evidence="1">
    <location>
        <begin position="489"/>
        <end position="771"/>
    </location>
</feature>
<feature type="compositionally biased region" description="Polar residues" evidence="1">
    <location>
        <begin position="929"/>
        <end position="961"/>
    </location>
</feature>
<feature type="compositionally biased region" description="Polar residues" evidence="1">
    <location>
        <begin position="1817"/>
        <end position="1829"/>
    </location>
</feature>
<feature type="compositionally biased region" description="Polar residues" evidence="1">
    <location>
        <begin position="1639"/>
        <end position="1650"/>
    </location>
</feature>
<feature type="compositionally biased region" description="Polar residues" evidence="1">
    <location>
        <begin position="1471"/>
        <end position="1488"/>
    </location>
</feature>
<feature type="compositionally biased region" description="Polar residues" evidence="1">
    <location>
        <begin position="1244"/>
        <end position="1262"/>
    </location>
</feature>
<feature type="compositionally biased region" description="Polar residues" evidence="1">
    <location>
        <begin position="761"/>
        <end position="771"/>
    </location>
</feature>
<dbReference type="RefSeq" id="XP_016924294.2">
    <property type="nucleotide sequence ID" value="XM_017068805.4"/>
</dbReference>
<feature type="region of interest" description="Disordered" evidence="1">
    <location>
        <begin position="1397"/>
        <end position="1418"/>
    </location>
</feature>
<evidence type="ECO:0000313" key="2">
    <source>
        <dbReference type="Proteomes" id="UP001652628"/>
    </source>
</evidence>
<feature type="compositionally biased region" description="Polar residues" evidence="1">
    <location>
        <begin position="1021"/>
        <end position="1036"/>
    </location>
</feature>
<dbReference type="Proteomes" id="UP001652628">
    <property type="component" value="Chromosome X"/>
</dbReference>
<feature type="compositionally biased region" description="Basic residues" evidence="1">
    <location>
        <begin position="331"/>
        <end position="341"/>
    </location>
</feature>
<feature type="compositionally biased region" description="Polar residues" evidence="1">
    <location>
        <begin position="605"/>
        <end position="618"/>
    </location>
</feature>
<feature type="compositionally biased region" description="Polar residues" evidence="1">
    <location>
        <begin position="986"/>
        <end position="1001"/>
    </location>
</feature>
<feature type="compositionally biased region" description="Polar residues" evidence="1">
    <location>
        <begin position="647"/>
        <end position="675"/>
    </location>
</feature>
<reference evidence="3" key="1">
    <citation type="submission" date="2025-08" db="UniProtKB">
        <authorList>
            <consortium name="RefSeq"/>
        </authorList>
    </citation>
    <scope>IDENTIFICATION</scope>
</reference>
<feature type="region of interest" description="Disordered" evidence="1">
    <location>
        <begin position="382"/>
        <end position="451"/>
    </location>
</feature>
<feature type="compositionally biased region" description="Low complexity" evidence="1">
    <location>
        <begin position="1403"/>
        <end position="1412"/>
    </location>
</feature>
<organism evidence="2 3">
    <name type="scientific">Drosophila suzukii</name>
    <name type="common">Spotted-wing drosophila fruit fly</name>
    <dbReference type="NCBI Taxonomy" id="28584"/>
    <lineage>
        <taxon>Eukaryota</taxon>
        <taxon>Metazoa</taxon>
        <taxon>Ecdysozoa</taxon>
        <taxon>Arthropoda</taxon>
        <taxon>Hexapoda</taxon>
        <taxon>Insecta</taxon>
        <taxon>Pterygota</taxon>
        <taxon>Neoptera</taxon>
        <taxon>Endopterygota</taxon>
        <taxon>Diptera</taxon>
        <taxon>Brachycera</taxon>
        <taxon>Muscomorpha</taxon>
        <taxon>Ephydroidea</taxon>
        <taxon>Drosophilidae</taxon>
        <taxon>Drosophila</taxon>
        <taxon>Sophophora</taxon>
    </lineage>
</organism>
<feature type="compositionally biased region" description="Polar residues" evidence="1">
    <location>
        <begin position="1718"/>
        <end position="1727"/>
    </location>
</feature>
<feature type="compositionally biased region" description="Polar residues" evidence="1">
    <location>
        <begin position="1762"/>
        <end position="1777"/>
    </location>
</feature>
<feature type="compositionally biased region" description="Polar residues" evidence="1">
    <location>
        <begin position="1786"/>
        <end position="1807"/>
    </location>
</feature>
<feature type="region of interest" description="Disordered" evidence="1">
    <location>
        <begin position="1460"/>
        <end position="1488"/>
    </location>
</feature>
<feature type="compositionally biased region" description="Low complexity" evidence="1">
    <location>
        <begin position="860"/>
        <end position="869"/>
    </location>
</feature>
<feature type="compositionally biased region" description="Polar residues" evidence="1">
    <location>
        <begin position="402"/>
        <end position="424"/>
    </location>
</feature>
<feature type="compositionally biased region" description="Polar residues" evidence="1">
    <location>
        <begin position="342"/>
        <end position="365"/>
    </location>
</feature>
<evidence type="ECO:0000313" key="3">
    <source>
        <dbReference type="RefSeq" id="XP_016924294.2"/>
    </source>
</evidence>
<feature type="region of interest" description="Disordered" evidence="1">
    <location>
        <begin position="1529"/>
        <end position="1557"/>
    </location>
</feature>
<feature type="compositionally biased region" description="Basic and acidic residues" evidence="1">
    <location>
        <begin position="1597"/>
        <end position="1609"/>
    </location>
</feature>
<dbReference type="GeneID" id="108005501"/>
<accession>A0AB39YYC7</accession>
<proteinExistence type="predicted"/>
<sequence length="1891" mass="208957">MSRDRGQVGPNGSVDRNNRSQRSIQMPRCPSRGPDLVSTPEHLRPGFRGRTHRYDPSDFGLTGNEEWRHPRMFRNMTYETDAAAMETFRQAQPRRQPYETGMNMSNLPEECLEDMSAPNFDLSLPSQMSDLRGELLADVSAPNMCDVSKTTSHVDNVYGEILDRFKSIRERINRSNQLHGSEDPCYQQTTRRRIYTHRDPSGHITSHVDETTVSNTSSLDCTPAGEGGEPGRRLNFSLPNRSENLMDESMPPYLEASLEVMSSQDILDNETMPAFESLGPTSRSQNMSHRSCLENETMPSFANISGISRRQQTMPSECLEDVSQPSFERSRSRRQSPRRQQHVSMPSQNLWDISAPSFGNTTRDPTVNECLEDISMPAFEGVSNVSRSRSQSRSQRQRSRNTRNISDISAPTFASSRRGQTTNECLDDMTMPSYGRVSGLSPTRSRRQLRRSMSTQNINDISEPMYASFSRGPITNECLQEITMPSFGAVTDSSRGRTSRRPSSSFGMPSECLEDMTMPSLRGVSRGSRSRSLDRHQRSMPSSMTDECLDEMTMPSFGGVSGSSRRQITMPSECLDEVSAPTFGRSSSRGSTRRQRTMSSKNIRDTSSPSFANSTKYGDTNECLEDVSMPSFGDVSRSPRRKRSRRQQMTLPTQNIGDISAPSFASSGRGNTTNECLEDITMPSFGGVSNNSRSRSRKRQQSSSHRSMTNECLDDMTMPSMGGVSAMSRRQMTLPSECLNDVSAPSFGRSISRGDSRRQRTLPSASSTRCPPTNEFLEDVTMPSFGGVSSTSRRRQLTMPSECLEDMSAPSFGGVSGPSRRQTTGLPNECLEDISMPTFGNISAISRRNECLPDVSQPALGRGRSLGRSGRSKRNVSRTQATNECLEDVTMPSFGGISGASRRKSTSQHQKSMPAVSEVSERTKECLENVTQPSFGGVSGSSRARSPRQRSMNSRRGQMTSECLDDETMPSFGGVSQHSGRRTPRRQTQNISGISAPSFASSGPEFETNECIEDISMPSYADNTQASRAKSSTSMQRSRRGLMTNECLEEVTMPSFGPASQSPVTNEFLEDISMPSYREYTGSLRGRSHTPVQSSRQEWLDEMTMPSFGGSRRGLTNECLEDISMPAYGETTGSSRGRSFRQATMTNECLNDMTMPTFASSYRGPVTNEYLEDIAMPSYGGISGSSRKSTRPRASIMQRSRPGAMTNERLDDMTMPSFGTSSRGPATNECLEDISMPSYGGNSGLSRGRSTTPMQRSNQGAVTSECLDDMTMPSFGSSSRRPATNERLEDISMPPYGDDSGLSSGRSPTPMQSLRMGAMTNECLDDMTMPSFGSPSSGIAYNSGSARGRSPKQIQIFQGPMTNECLDNMAMPSFGYLSRGPATNECLEDISMPSYRRNTASFSRRSPSPGQRSRQEMTTNECLEDMTMPSYEEVFGSSRRQMTMPSECLNDVSEPSFARSIHEGTSRRQRTLASPNTISRGRSPRPQQMSLTNECLEDMTMPTFGDISGSSRRGQSTMNSVRLEDISMPSGLSNRTQYSECVEDSASGGRGRRTNECLEDVSAPSFAPSSRMTSRHMPHMTDECLEDVSMPQNESLARNDSESIARRPPDISYPSEMLANESAPSYHSRRDEADKSADCSCSTPPQSSRSRPWEDGSAGRLEDVSMPTFEDVSYQPRRHQLTMPCENLDDETQPDFFNSTALPSSTRAEKHQGKSARQEQQISSSKQLADESAPSILKNTTKGPSEVVKEVTVQSSTTSVTRIFNKTPETGNNSGQQMIEDLSMPQFETTGSSTHQDSSLHGFQSMENYRPFDELIYSQNSVGNQTQPETPQPARAPNRSRSLRRTPSTPSTSNNRGGTPPTATRTPGQPCDMVTTSYPYGKPHCFSRKPC</sequence>
<feature type="compositionally biased region" description="Polar residues" evidence="1">
    <location>
        <begin position="1301"/>
        <end position="1311"/>
    </location>
</feature>
<feature type="region of interest" description="Disordered" evidence="1">
    <location>
        <begin position="859"/>
        <end position="1005"/>
    </location>
</feature>
<evidence type="ECO:0000256" key="1">
    <source>
        <dbReference type="SAM" id="MobiDB-lite"/>
    </source>
</evidence>
<feature type="compositionally biased region" description="Low complexity" evidence="1">
    <location>
        <begin position="1837"/>
        <end position="1870"/>
    </location>
</feature>
<feature type="region of interest" description="Disordered" evidence="1">
    <location>
        <begin position="1181"/>
        <end position="1311"/>
    </location>
</feature>
<feature type="compositionally biased region" description="Polar residues" evidence="1">
    <location>
        <begin position="1695"/>
        <end position="1706"/>
    </location>
</feature>
<keyword evidence="2" id="KW-1185">Reference proteome</keyword>
<protein>
    <submittedName>
        <fullName evidence="3">Serine/arginine repetitive matrix protein 2 isoform X1</fullName>
    </submittedName>
</protein>
<feature type="compositionally biased region" description="Polar residues" evidence="1">
    <location>
        <begin position="1530"/>
        <end position="1539"/>
    </location>
</feature>
<feature type="compositionally biased region" description="Low complexity" evidence="1">
    <location>
        <begin position="1750"/>
        <end position="1761"/>
    </location>
</feature>
<name>A0AB39YYC7_DROSZ</name>
<feature type="region of interest" description="Disordered" evidence="1">
    <location>
        <begin position="1593"/>
        <end position="1891"/>
    </location>
</feature>
<feature type="region of interest" description="Disordered" evidence="1">
    <location>
        <begin position="1"/>
        <end position="58"/>
    </location>
</feature>